<protein>
    <submittedName>
        <fullName evidence="1">Uncharacterized protein</fullName>
    </submittedName>
</protein>
<gene>
    <name evidence="1" type="ORF">JYZ213_LOCUS43220</name>
</gene>
<reference evidence="1" key="1">
    <citation type="submission" date="2021-02" db="EMBL/GenBank/DDBJ databases">
        <authorList>
            <person name="Nowell W R."/>
        </authorList>
    </citation>
    <scope>NUCLEOTIDE SEQUENCE</scope>
</reference>
<accession>A0A815T4L1</accession>
<organism evidence="1 2">
    <name type="scientific">Adineta steineri</name>
    <dbReference type="NCBI Taxonomy" id="433720"/>
    <lineage>
        <taxon>Eukaryota</taxon>
        <taxon>Metazoa</taxon>
        <taxon>Spiralia</taxon>
        <taxon>Gnathifera</taxon>
        <taxon>Rotifera</taxon>
        <taxon>Eurotatoria</taxon>
        <taxon>Bdelloidea</taxon>
        <taxon>Adinetida</taxon>
        <taxon>Adinetidae</taxon>
        <taxon>Adineta</taxon>
    </lineage>
</organism>
<feature type="non-terminal residue" evidence="1">
    <location>
        <position position="1"/>
    </location>
</feature>
<name>A0A815T4L1_9BILA</name>
<evidence type="ECO:0000313" key="1">
    <source>
        <dbReference type="EMBL" id="CAF1496376.1"/>
    </source>
</evidence>
<sequence>KSSAMTKNTRSVRVIHITIRSKKYVSPEDIKTDHRSLAQPSQQDACILTLW</sequence>
<comment type="caution">
    <text evidence="1">The sequence shown here is derived from an EMBL/GenBank/DDBJ whole genome shotgun (WGS) entry which is preliminary data.</text>
</comment>
<evidence type="ECO:0000313" key="2">
    <source>
        <dbReference type="Proteomes" id="UP000663845"/>
    </source>
</evidence>
<proteinExistence type="predicted"/>
<dbReference type="AlphaFoldDB" id="A0A815T4L1"/>
<dbReference type="Proteomes" id="UP000663845">
    <property type="component" value="Unassembled WGS sequence"/>
</dbReference>
<dbReference type="EMBL" id="CAJNOG010002237">
    <property type="protein sequence ID" value="CAF1496376.1"/>
    <property type="molecule type" value="Genomic_DNA"/>
</dbReference>